<proteinExistence type="predicted"/>
<comment type="caution">
    <text evidence="1">The sequence shown here is derived from an EMBL/GenBank/DDBJ whole genome shotgun (WGS) entry which is preliminary data.</text>
</comment>
<protein>
    <submittedName>
        <fullName evidence="1">Uncharacterized protein</fullName>
    </submittedName>
</protein>
<dbReference type="EMBL" id="JAWDGP010000624">
    <property type="protein sequence ID" value="KAK3798776.1"/>
    <property type="molecule type" value="Genomic_DNA"/>
</dbReference>
<dbReference type="AlphaFoldDB" id="A0AAE1B4K5"/>
<evidence type="ECO:0000313" key="1">
    <source>
        <dbReference type="EMBL" id="KAK3798776.1"/>
    </source>
</evidence>
<evidence type="ECO:0000313" key="2">
    <source>
        <dbReference type="Proteomes" id="UP001283361"/>
    </source>
</evidence>
<gene>
    <name evidence="1" type="ORF">RRG08_067329</name>
</gene>
<keyword evidence="2" id="KW-1185">Reference proteome</keyword>
<reference evidence="1" key="1">
    <citation type="journal article" date="2023" name="G3 (Bethesda)">
        <title>A reference genome for the long-term kleptoplast-retaining sea slug Elysia crispata morphotype clarki.</title>
        <authorList>
            <person name="Eastman K.E."/>
            <person name="Pendleton A.L."/>
            <person name="Shaikh M.A."/>
            <person name="Suttiyut T."/>
            <person name="Ogas R."/>
            <person name="Tomko P."/>
            <person name="Gavelis G."/>
            <person name="Widhalm J.R."/>
            <person name="Wisecaver J.H."/>
        </authorList>
    </citation>
    <scope>NUCLEOTIDE SEQUENCE</scope>
    <source>
        <strain evidence="1">ECLA1</strain>
    </source>
</reference>
<organism evidence="1 2">
    <name type="scientific">Elysia crispata</name>
    <name type="common">lettuce slug</name>
    <dbReference type="NCBI Taxonomy" id="231223"/>
    <lineage>
        <taxon>Eukaryota</taxon>
        <taxon>Metazoa</taxon>
        <taxon>Spiralia</taxon>
        <taxon>Lophotrochozoa</taxon>
        <taxon>Mollusca</taxon>
        <taxon>Gastropoda</taxon>
        <taxon>Heterobranchia</taxon>
        <taxon>Euthyneura</taxon>
        <taxon>Panpulmonata</taxon>
        <taxon>Sacoglossa</taxon>
        <taxon>Placobranchoidea</taxon>
        <taxon>Plakobranchidae</taxon>
        <taxon>Elysia</taxon>
    </lineage>
</organism>
<name>A0AAE1B4K5_9GAST</name>
<dbReference type="Proteomes" id="UP001283361">
    <property type="component" value="Unassembled WGS sequence"/>
</dbReference>
<accession>A0AAE1B4K5</accession>
<sequence>MIRGFNSFSSYQHLSSGGLFGEYNLWLARCQNRMERPWTESSRSEWLDFRRDRSPPRLWPNQNGLYDYCVGCLGLWERYVEKDGRVLYG</sequence>